<organism evidence="1">
    <name type="scientific">Rhizophora mucronata</name>
    <name type="common">Asiatic mangrove</name>
    <dbReference type="NCBI Taxonomy" id="61149"/>
    <lineage>
        <taxon>Eukaryota</taxon>
        <taxon>Viridiplantae</taxon>
        <taxon>Streptophyta</taxon>
        <taxon>Embryophyta</taxon>
        <taxon>Tracheophyta</taxon>
        <taxon>Spermatophyta</taxon>
        <taxon>Magnoliopsida</taxon>
        <taxon>eudicotyledons</taxon>
        <taxon>Gunneridae</taxon>
        <taxon>Pentapetalae</taxon>
        <taxon>rosids</taxon>
        <taxon>fabids</taxon>
        <taxon>Malpighiales</taxon>
        <taxon>Rhizophoraceae</taxon>
        <taxon>Rhizophora</taxon>
    </lineage>
</organism>
<protein>
    <submittedName>
        <fullName evidence="1">Uncharacterized protein</fullName>
    </submittedName>
</protein>
<dbReference type="EMBL" id="GGEC01077711">
    <property type="protein sequence ID" value="MBX58195.1"/>
    <property type="molecule type" value="Transcribed_RNA"/>
</dbReference>
<sequence length="53" mass="5928">MSSASSSRLSALLILFTKDIIPFQEKDNCLSNRLVSCCFLCNLPYAIKIKESD</sequence>
<name>A0A2P2PU13_RHIMU</name>
<dbReference type="AlphaFoldDB" id="A0A2P2PU13"/>
<accession>A0A2P2PU13</accession>
<proteinExistence type="predicted"/>
<reference evidence="1" key="1">
    <citation type="submission" date="2018-02" db="EMBL/GenBank/DDBJ databases">
        <title>Rhizophora mucronata_Transcriptome.</title>
        <authorList>
            <person name="Meera S.P."/>
            <person name="Sreeshan A."/>
            <person name="Augustine A."/>
        </authorList>
    </citation>
    <scope>NUCLEOTIDE SEQUENCE</scope>
    <source>
        <tissue evidence="1">Leaf</tissue>
    </source>
</reference>
<evidence type="ECO:0000313" key="1">
    <source>
        <dbReference type="EMBL" id="MBX58195.1"/>
    </source>
</evidence>